<gene>
    <name evidence="3" type="ORF">S01H4_48001</name>
</gene>
<dbReference type="InterPro" id="IPR019752">
    <property type="entry name" value="Pyrv/ketoisovalerate_OxRed_cat"/>
</dbReference>
<organism evidence="3">
    <name type="scientific">marine sediment metagenome</name>
    <dbReference type="NCBI Taxonomy" id="412755"/>
    <lineage>
        <taxon>unclassified sequences</taxon>
        <taxon>metagenomes</taxon>
        <taxon>ecological metagenomes</taxon>
    </lineage>
</organism>
<protein>
    <recommendedName>
        <fullName evidence="2">Pyruvate/ketoisovalerate oxidoreductase catalytic domain-containing protein</fullName>
    </recommendedName>
</protein>
<dbReference type="EMBL" id="BART01027017">
    <property type="protein sequence ID" value="GAH03568.1"/>
    <property type="molecule type" value="Genomic_DNA"/>
</dbReference>
<dbReference type="InterPro" id="IPR002869">
    <property type="entry name" value="Pyrv_flavodox_OxRed_cen"/>
</dbReference>
<comment type="caution">
    <text evidence="3">The sequence shown here is derived from an EMBL/GenBank/DDBJ whole genome shotgun (WGS) entry which is preliminary data.</text>
</comment>
<dbReference type="Gene3D" id="3.40.920.10">
    <property type="entry name" value="Pyruvate-ferredoxin oxidoreductase, PFOR, domain III"/>
    <property type="match status" value="1"/>
</dbReference>
<evidence type="ECO:0000256" key="1">
    <source>
        <dbReference type="ARBA" id="ARBA00023002"/>
    </source>
</evidence>
<evidence type="ECO:0000313" key="3">
    <source>
        <dbReference type="EMBL" id="GAH03568.1"/>
    </source>
</evidence>
<feature type="domain" description="Pyruvate/ketoisovalerate oxidoreductase catalytic" evidence="2">
    <location>
        <begin position="1"/>
        <end position="54"/>
    </location>
</feature>
<dbReference type="SUPFAM" id="SSF53323">
    <property type="entry name" value="Pyruvate-ferredoxin oxidoreductase, PFOR, domain III"/>
    <property type="match status" value="1"/>
</dbReference>
<dbReference type="GO" id="GO:0016903">
    <property type="term" value="F:oxidoreductase activity, acting on the aldehyde or oxo group of donors"/>
    <property type="evidence" value="ECO:0007669"/>
    <property type="project" value="InterPro"/>
</dbReference>
<accession>X1E4I8</accession>
<reference evidence="3" key="1">
    <citation type="journal article" date="2014" name="Front. Microbiol.">
        <title>High frequency of phylogenetically diverse reductive dehalogenase-homologous genes in deep subseafloor sedimentary metagenomes.</title>
        <authorList>
            <person name="Kawai M."/>
            <person name="Futagami T."/>
            <person name="Toyoda A."/>
            <person name="Takaki Y."/>
            <person name="Nishi S."/>
            <person name="Hori S."/>
            <person name="Arai W."/>
            <person name="Tsubouchi T."/>
            <person name="Morono Y."/>
            <person name="Uchiyama I."/>
            <person name="Ito T."/>
            <person name="Fujiyama A."/>
            <person name="Inagaki F."/>
            <person name="Takami H."/>
        </authorList>
    </citation>
    <scope>NUCLEOTIDE SEQUENCE</scope>
    <source>
        <strain evidence="3">Expedition CK06-06</strain>
    </source>
</reference>
<proteinExistence type="predicted"/>
<sequence length="57" mass="6158">ADEMGMRLVSNMVMLGAFVKKSGVFPIEVLEKTLAAFVSKKYLQADIDAVRAGAKLV</sequence>
<name>X1E4I8_9ZZZZ</name>
<dbReference type="Pfam" id="PF01558">
    <property type="entry name" value="POR"/>
    <property type="match status" value="1"/>
</dbReference>
<dbReference type="AlphaFoldDB" id="X1E4I8"/>
<feature type="non-terminal residue" evidence="3">
    <location>
        <position position="1"/>
    </location>
</feature>
<evidence type="ECO:0000259" key="2">
    <source>
        <dbReference type="Pfam" id="PF01558"/>
    </source>
</evidence>
<keyword evidence="1" id="KW-0560">Oxidoreductase</keyword>